<evidence type="ECO:0008006" key="3">
    <source>
        <dbReference type="Google" id="ProtNLM"/>
    </source>
</evidence>
<dbReference type="GO" id="GO:0020037">
    <property type="term" value="F:heme binding"/>
    <property type="evidence" value="ECO:0007669"/>
    <property type="project" value="InterPro"/>
</dbReference>
<keyword evidence="2" id="KW-1185">Reference proteome</keyword>
<name>A0AAV3XKE0_9CYAN</name>
<dbReference type="InterPro" id="IPR036909">
    <property type="entry name" value="Cyt_c-like_dom_sf"/>
</dbReference>
<dbReference type="AlphaFoldDB" id="A0AAV3XKE0"/>
<dbReference type="GO" id="GO:0009055">
    <property type="term" value="F:electron transfer activity"/>
    <property type="evidence" value="ECO:0007669"/>
    <property type="project" value="InterPro"/>
</dbReference>
<evidence type="ECO:0000313" key="2">
    <source>
        <dbReference type="Proteomes" id="UP001050975"/>
    </source>
</evidence>
<comment type="caution">
    <text evidence="1">The sequence shown here is derived from an EMBL/GenBank/DDBJ whole genome shotgun (WGS) entry which is preliminary data.</text>
</comment>
<dbReference type="SUPFAM" id="SSF46626">
    <property type="entry name" value="Cytochrome c"/>
    <property type="match status" value="1"/>
</dbReference>
<evidence type="ECO:0000313" key="1">
    <source>
        <dbReference type="EMBL" id="GET41986.1"/>
    </source>
</evidence>
<organism evidence="1 2">
    <name type="scientific">Microseira wollei NIES-4236</name>
    <dbReference type="NCBI Taxonomy" id="2530354"/>
    <lineage>
        <taxon>Bacteria</taxon>
        <taxon>Bacillati</taxon>
        <taxon>Cyanobacteriota</taxon>
        <taxon>Cyanophyceae</taxon>
        <taxon>Oscillatoriophycideae</taxon>
        <taxon>Aerosakkonematales</taxon>
        <taxon>Aerosakkonemataceae</taxon>
        <taxon>Microseira</taxon>
    </lineage>
</organism>
<dbReference type="EMBL" id="BLAY01000142">
    <property type="protein sequence ID" value="GET41986.1"/>
    <property type="molecule type" value="Genomic_DNA"/>
</dbReference>
<dbReference type="Proteomes" id="UP001050975">
    <property type="component" value="Unassembled WGS sequence"/>
</dbReference>
<accession>A0AAV3XKE0</accession>
<sequence>MQAVSDVSHLEKAPRGRNRQRAEYLMQSLVDCRECHSYHGKDGKLVEFAGGDPSDPFQGTFRLGPDLPLRSEEKGFAAFPYPGYAVLYGSNLSDFGKGGKLGEVSRKKIVKAFREGIDPEPDKYARPHPLAYVMMWHFYKDMSNDDAYGIADYLKCRLSQIPEAYSP</sequence>
<reference evidence="1" key="1">
    <citation type="submission" date="2019-10" db="EMBL/GenBank/DDBJ databases">
        <title>Draft genome sequece of Microseira wollei NIES-4236.</title>
        <authorList>
            <person name="Yamaguchi H."/>
            <person name="Suzuki S."/>
            <person name="Kawachi M."/>
        </authorList>
    </citation>
    <scope>NUCLEOTIDE SEQUENCE</scope>
    <source>
        <strain evidence="1">NIES-4236</strain>
    </source>
</reference>
<gene>
    <name evidence="1" type="ORF">MiSe_68000</name>
</gene>
<protein>
    <recommendedName>
        <fullName evidence="3">Cytochrome c domain-containing protein</fullName>
    </recommendedName>
</protein>
<proteinExistence type="predicted"/>